<dbReference type="Proteomes" id="UP000305760">
    <property type="component" value="Unassembled WGS sequence"/>
</dbReference>
<dbReference type="RefSeq" id="WP_139446340.1">
    <property type="nucleotide sequence ID" value="NZ_SMDR01000001.1"/>
</dbReference>
<sequence>MRNTLSERWTALTERLDGVGDWLAPLGLRLILAWEFWEAGIEKFRGENWFASIQSDFPFPFDRVPPDLSWTLATWFELGGAVALLLGLGTRFFAFNLFVLTMVATASVHWPMNWQTLQDLAMGYAISDKGFGNFKLPLIFAVMLLPLVFKGAGRFSLDALIAGRLATRPLQGVQDTLAWGLAGLVIGLPLSLLLPTLGLTLAAIGLLLVALDRLLLA</sequence>
<dbReference type="Pfam" id="PF07681">
    <property type="entry name" value="DoxX"/>
    <property type="match status" value="1"/>
</dbReference>
<dbReference type="InterPro" id="IPR032808">
    <property type="entry name" value="DoxX"/>
</dbReference>
<evidence type="ECO:0000256" key="3">
    <source>
        <dbReference type="ARBA" id="ARBA00022475"/>
    </source>
</evidence>
<keyword evidence="9" id="KW-1185">Reference proteome</keyword>
<feature type="transmembrane region" description="Helical" evidence="7">
    <location>
        <begin position="93"/>
        <end position="112"/>
    </location>
</feature>
<reference evidence="8 9" key="1">
    <citation type="submission" date="2019-03" db="EMBL/GenBank/DDBJ databases">
        <title>Arenimonas daejeonensis sp. nov., isolated from compost.</title>
        <authorList>
            <person name="Jeon C.O."/>
        </authorList>
    </citation>
    <scope>NUCLEOTIDE SEQUENCE [LARGE SCALE GENOMIC DNA]</scope>
    <source>
        <strain evidence="8 9">R29</strain>
    </source>
</reference>
<accession>A0A5C4RW18</accession>
<evidence type="ECO:0000256" key="4">
    <source>
        <dbReference type="ARBA" id="ARBA00022692"/>
    </source>
</evidence>
<organism evidence="8 9">
    <name type="scientific">Arenimonas terrae</name>
    <dbReference type="NCBI Taxonomy" id="2546226"/>
    <lineage>
        <taxon>Bacteria</taxon>
        <taxon>Pseudomonadati</taxon>
        <taxon>Pseudomonadota</taxon>
        <taxon>Gammaproteobacteria</taxon>
        <taxon>Lysobacterales</taxon>
        <taxon>Lysobacteraceae</taxon>
        <taxon>Arenimonas</taxon>
    </lineage>
</organism>
<evidence type="ECO:0000256" key="6">
    <source>
        <dbReference type="ARBA" id="ARBA00023136"/>
    </source>
</evidence>
<name>A0A5C4RW18_9GAMM</name>
<dbReference type="InterPro" id="IPR051907">
    <property type="entry name" value="DoxX-like_oxidoreductase"/>
</dbReference>
<dbReference type="PANTHER" id="PTHR33452:SF7">
    <property type="entry name" value="DOXX FAMILY PROTEIN"/>
    <property type="match status" value="1"/>
</dbReference>
<gene>
    <name evidence="8" type="ORF">E1B00_05220</name>
</gene>
<dbReference type="OrthoDB" id="5689076at2"/>
<keyword evidence="3" id="KW-1003">Cell membrane</keyword>
<feature type="transmembrane region" description="Helical" evidence="7">
    <location>
        <begin position="178"/>
        <end position="211"/>
    </location>
</feature>
<evidence type="ECO:0000256" key="1">
    <source>
        <dbReference type="ARBA" id="ARBA00004651"/>
    </source>
</evidence>
<keyword evidence="6 7" id="KW-0472">Membrane</keyword>
<comment type="subcellular location">
    <subcellularLocation>
        <location evidence="1">Cell membrane</location>
        <topology evidence="1">Multi-pass membrane protein</topology>
    </subcellularLocation>
</comment>
<dbReference type="PANTHER" id="PTHR33452">
    <property type="entry name" value="OXIDOREDUCTASE CATD-RELATED"/>
    <property type="match status" value="1"/>
</dbReference>
<evidence type="ECO:0000256" key="5">
    <source>
        <dbReference type="ARBA" id="ARBA00022989"/>
    </source>
</evidence>
<evidence type="ECO:0000313" key="9">
    <source>
        <dbReference type="Proteomes" id="UP000305760"/>
    </source>
</evidence>
<dbReference type="GO" id="GO:0005886">
    <property type="term" value="C:plasma membrane"/>
    <property type="evidence" value="ECO:0007669"/>
    <property type="project" value="UniProtKB-SubCell"/>
</dbReference>
<feature type="transmembrane region" description="Helical" evidence="7">
    <location>
        <begin position="138"/>
        <end position="157"/>
    </location>
</feature>
<keyword evidence="4 7" id="KW-0812">Transmembrane</keyword>
<proteinExistence type="inferred from homology"/>
<protein>
    <submittedName>
        <fullName evidence="8">DoxX family protein</fullName>
    </submittedName>
</protein>
<dbReference type="EMBL" id="SMDR01000001">
    <property type="protein sequence ID" value="TNJ35165.1"/>
    <property type="molecule type" value="Genomic_DNA"/>
</dbReference>
<evidence type="ECO:0000256" key="7">
    <source>
        <dbReference type="SAM" id="Phobius"/>
    </source>
</evidence>
<evidence type="ECO:0000313" key="8">
    <source>
        <dbReference type="EMBL" id="TNJ35165.1"/>
    </source>
</evidence>
<evidence type="ECO:0000256" key="2">
    <source>
        <dbReference type="ARBA" id="ARBA00006679"/>
    </source>
</evidence>
<comment type="similarity">
    <text evidence="2">Belongs to the DoxX family.</text>
</comment>
<comment type="caution">
    <text evidence="8">The sequence shown here is derived from an EMBL/GenBank/DDBJ whole genome shotgun (WGS) entry which is preliminary data.</text>
</comment>
<dbReference type="AlphaFoldDB" id="A0A5C4RW18"/>
<keyword evidence="5 7" id="KW-1133">Transmembrane helix</keyword>